<name>A0A0G1HLC4_9BACT</name>
<reference evidence="1 2" key="1">
    <citation type="journal article" date="2015" name="Nature">
        <title>rRNA introns, odd ribosomes, and small enigmatic genomes across a large radiation of phyla.</title>
        <authorList>
            <person name="Brown C.T."/>
            <person name="Hug L.A."/>
            <person name="Thomas B.C."/>
            <person name="Sharon I."/>
            <person name="Castelle C.J."/>
            <person name="Singh A."/>
            <person name="Wilkins M.J."/>
            <person name="Williams K.H."/>
            <person name="Banfield J.F."/>
        </authorList>
    </citation>
    <scope>NUCLEOTIDE SEQUENCE [LARGE SCALE GENOMIC DNA]</scope>
</reference>
<organism evidence="1 2">
    <name type="scientific">Candidatus Nomurabacteria bacterium GW2011_GWF2_43_24</name>
    <dbReference type="NCBI Taxonomy" id="1618778"/>
    <lineage>
        <taxon>Bacteria</taxon>
        <taxon>Candidatus Nomuraibacteriota</taxon>
    </lineage>
</organism>
<evidence type="ECO:0000313" key="1">
    <source>
        <dbReference type="EMBL" id="KKT11639.1"/>
    </source>
</evidence>
<protein>
    <recommendedName>
        <fullName evidence="3">Aspartate kinase</fullName>
    </recommendedName>
</protein>
<sequence>MGDLEAYTALTNGYMNMSSYAYHIRPRVESLAKKETTIASLVVSLSRLRKEFKKEKPLIHNVAIKNITTKLPLSEIAYGNSDKFIKELELLHKNISVSQDDFFTITIGTKEIDIICSSNMENKVLTHFKMKPKIINHNLAAVGVSFGPEVFGTPNVFFSLLSVTARARINLEELVSTPTELIFIVNEKDFGKTVALFSELHREMHK</sequence>
<dbReference type="AlphaFoldDB" id="A0A0G1HLC4"/>
<dbReference type="EMBL" id="LCGH01000003">
    <property type="protein sequence ID" value="KKT11639.1"/>
    <property type="molecule type" value="Genomic_DNA"/>
</dbReference>
<accession>A0A0G1HLC4</accession>
<evidence type="ECO:0008006" key="3">
    <source>
        <dbReference type="Google" id="ProtNLM"/>
    </source>
</evidence>
<proteinExistence type="predicted"/>
<gene>
    <name evidence="1" type="ORF">UV91_C0003G0028</name>
</gene>
<comment type="caution">
    <text evidence="1">The sequence shown here is derived from an EMBL/GenBank/DDBJ whole genome shotgun (WGS) entry which is preliminary data.</text>
</comment>
<evidence type="ECO:0000313" key="2">
    <source>
        <dbReference type="Proteomes" id="UP000033907"/>
    </source>
</evidence>
<dbReference type="Proteomes" id="UP000033907">
    <property type="component" value="Unassembled WGS sequence"/>
</dbReference>